<feature type="signal peptide" evidence="1">
    <location>
        <begin position="1"/>
        <end position="20"/>
    </location>
</feature>
<evidence type="ECO:0000313" key="3">
    <source>
        <dbReference type="Proteomes" id="UP000777438"/>
    </source>
</evidence>
<dbReference type="EMBL" id="JAGPYM010000016">
    <property type="protein sequence ID" value="KAH6886440.1"/>
    <property type="molecule type" value="Genomic_DNA"/>
</dbReference>
<organism evidence="2 3">
    <name type="scientific">Thelonectria olida</name>
    <dbReference type="NCBI Taxonomy" id="1576542"/>
    <lineage>
        <taxon>Eukaryota</taxon>
        <taxon>Fungi</taxon>
        <taxon>Dikarya</taxon>
        <taxon>Ascomycota</taxon>
        <taxon>Pezizomycotina</taxon>
        <taxon>Sordariomycetes</taxon>
        <taxon>Hypocreomycetidae</taxon>
        <taxon>Hypocreales</taxon>
        <taxon>Nectriaceae</taxon>
        <taxon>Thelonectria</taxon>
    </lineage>
</organism>
<dbReference type="AlphaFoldDB" id="A0A9P8W2X2"/>
<feature type="chain" id="PRO_5040415690" description="Secreted protein" evidence="1">
    <location>
        <begin position="21"/>
        <end position="70"/>
    </location>
</feature>
<evidence type="ECO:0000256" key="1">
    <source>
        <dbReference type="SAM" id="SignalP"/>
    </source>
</evidence>
<proteinExistence type="predicted"/>
<dbReference type="Proteomes" id="UP000777438">
    <property type="component" value="Unassembled WGS sequence"/>
</dbReference>
<reference evidence="2 3" key="1">
    <citation type="journal article" date="2021" name="Nat. Commun.">
        <title>Genetic determinants of endophytism in the Arabidopsis root mycobiome.</title>
        <authorList>
            <person name="Mesny F."/>
            <person name="Miyauchi S."/>
            <person name="Thiergart T."/>
            <person name="Pickel B."/>
            <person name="Atanasova L."/>
            <person name="Karlsson M."/>
            <person name="Huettel B."/>
            <person name="Barry K.W."/>
            <person name="Haridas S."/>
            <person name="Chen C."/>
            <person name="Bauer D."/>
            <person name="Andreopoulos W."/>
            <person name="Pangilinan J."/>
            <person name="LaButti K."/>
            <person name="Riley R."/>
            <person name="Lipzen A."/>
            <person name="Clum A."/>
            <person name="Drula E."/>
            <person name="Henrissat B."/>
            <person name="Kohler A."/>
            <person name="Grigoriev I.V."/>
            <person name="Martin F.M."/>
            <person name="Hacquard S."/>
        </authorList>
    </citation>
    <scope>NUCLEOTIDE SEQUENCE [LARGE SCALE GENOMIC DNA]</scope>
    <source>
        <strain evidence="2 3">MPI-CAGE-CH-0241</strain>
    </source>
</reference>
<gene>
    <name evidence="2" type="ORF">B0T10DRAFT_80898</name>
</gene>
<comment type="caution">
    <text evidence="2">The sequence shown here is derived from an EMBL/GenBank/DDBJ whole genome shotgun (WGS) entry which is preliminary data.</text>
</comment>
<evidence type="ECO:0000313" key="2">
    <source>
        <dbReference type="EMBL" id="KAH6886440.1"/>
    </source>
</evidence>
<sequence length="70" mass="7761">MEKNAVRKFFVFNIVCLTLAKPLPTLRVGEAGAISSRNKFRPRLCCHNLESPCQVTSSDSGEVLSHSRGR</sequence>
<name>A0A9P8W2X2_9HYPO</name>
<protein>
    <recommendedName>
        <fullName evidence="4">Secreted protein</fullName>
    </recommendedName>
</protein>
<keyword evidence="3" id="KW-1185">Reference proteome</keyword>
<evidence type="ECO:0008006" key="4">
    <source>
        <dbReference type="Google" id="ProtNLM"/>
    </source>
</evidence>
<accession>A0A9P8W2X2</accession>
<keyword evidence="1" id="KW-0732">Signal</keyword>